<dbReference type="Pfam" id="PF13669">
    <property type="entry name" value="Glyoxalase_4"/>
    <property type="match status" value="1"/>
</dbReference>
<dbReference type="KEGG" id="fvr:FVEG_16330"/>
<keyword evidence="4" id="KW-1185">Reference proteome</keyword>
<dbReference type="EMBL" id="DS022252">
    <property type="protein sequence ID" value="EWG48794.1"/>
    <property type="molecule type" value="Genomic_DNA"/>
</dbReference>
<dbReference type="SUPFAM" id="SSF54593">
    <property type="entry name" value="Glyoxalase/Bleomycin resistance protein/Dihydroxybiphenyl dioxygenase"/>
    <property type="match status" value="1"/>
</dbReference>
<dbReference type="EMBL" id="CM000587">
    <property type="protein sequence ID" value="EWG48794.1"/>
    <property type="molecule type" value="Genomic_DNA"/>
</dbReference>
<dbReference type="GO" id="GO:0046872">
    <property type="term" value="F:metal ion binding"/>
    <property type="evidence" value="ECO:0007669"/>
    <property type="project" value="UniProtKB-KW"/>
</dbReference>
<organism evidence="3 4">
    <name type="scientific">Gibberella moniliformis (strain M3125 / FGSC 7600)</name>
    <name type="common">Maize ear and stalk rot fungus</name>
    <name type="synonym">Fusarium verticillioides</name>
    <dbReference type="NCBI Taxonomy" id="334819"/>
    <lineage>
        <taxon>Eukaryota</taxon>
        <taxon>Fungi</taxon>
        <taxon>Dikarya</taxon>
        <taxon>Ascomycota</taxon>
        <taxon>Pezizomycotina</taxon>
        <taxon>Sordariomycetes</taxon>
        <taxon>Hypocreomycetidae</taxon>
        <taxon>Hypocreales</taxon>
        <taxon>Nectriaceae</taxon>
        <taxon>Fusarium</taxon>
        <taxon>Fusarium fujikuroi species complex</taxon>
    </lineage>
</organism>
<dbReference type="PANTHER" id="PTHR43048:SF3">
    <property type="entry name" value="METHYLMALONYL-COA EPIMERASE, MITOCHONDRIAL"/>
    <property type="match status" value="1"/>
</dbReference>
<evidence type="ECO:0000313" key="3">
    <source>
        <dbReference type="EMBL" id="EWG48794.1"/>
    </source>
</evidence>
<dbReference type="GO" id="GO:0004493">
    <property type="term" value="F:methylmalonyl-CoA epimerase activity"/>
    <property type="evidence" value="ECO:0007669"/>
    <property type="project" value="TreeGrafter"/>
</dbReference>
<dbReference type="InterPro" id="IPR029068">
    <property type="entry name" value="Glyas_Bleomycin-R_OHBP_Dase"/>
</dbReference>
<dbReference type="Proteomes" id="UP000009096">
    <property type="component" value="Chromosome 10"/>
</dbReference>
<protein>
    <recommendedName>
        <fullName evidence="2">VOC domain-containing protein</fullName>
    </recommendedName>
</protein>
<dbReference type="InterPro" id="IPR037523">
    <property type="entry name" value="VOC_core"/>
</dbReference>
<dbReference type="OrthoDB" id="2873368at2759"/>
<dbReference type="Gene3D" id="3.10.180.10">
    <property type="entry name" value="2,3-Dihydroxybiphenyl 1,2-Dioxygenase, domain 1"/>
    <property type="match status" value="1"/>
</dbReference>
<accession>W7MLZ3</accession>
<feature type="domain" description="VOC" evidence="2">
    <location>
        <begin position="25"/>
        <end position="168"/>
    </location>
</feature>
<dbReference type="GO" id="GO:0046491">
    <property type="term" value="P:L-methylmalonyl-CoA metabolic process"/>
    <property type="evidence" value="ECO:0007669"/>
    <property type="project" value="TreeGrafter"/>
</dbReference>
<evidence type="ECO:0000313" key="4">
    <source>
        <dbReference type="Proteomes" id="UP000009096"/>
    </source>
</evidence>
<dbReference type="RefSeq" id="XP_018754985.1">
    <property type="nucleotide sequence ID" value="XM_018905580.1"/>
</dbReference>
<evidence type="ECO:0000259" key="2">
    <source>
        <dbReference type="PROSITE" id="PS51819"/>
    </source>
</evidence>
<reference evidence="3 4" key="1">
    <citation type="journal article" date="2010" name="Nature">
        <title>Comparative genomics reveals mobile pathogenicity chromosomes in Fusarium.</title>
        <authorList>
            <person name="Ma L.J."/>
            <person name="van der Does H.C."/>
            <person name="Borkovich K.A."/>
            <person name="Coleman J.J."/>
            <person name="Daboussi M.J."/>
            <person name="Di Pietro A."/>
            <person name="Dufresne M."/>
            <person name="Freitag M."/>
            <person name="Grabherr M."/>
            <person name="Henrissat B."/>
            <person name="Houterman P.M."/>
            <person name="Kang S."/>
            <person name="Shim W.B."/>
            <person name="Woloshuk C."/>
            <person name="Xie X."/>
            <person name="Xu J.R."/>
            <person name="Antoniw J."/>
            <person name="Baker S.E."/>
            <person name="Bluhm B.H."/>
            <person name="Breakspear A."/>
            <person name="Brown D.W."/>
            <person name="Butchko R.A."/>
            <person name="Chapman S."/>
            <person name="Coulson R."/>
            <person name="Coutinho P.M."/>
            <person name="Danchin E.G."/>
            <person name="Diener A."/>
            <person name="Gale L.R."/>
            <person name="Gardiner D.M."/>
            <person name="Goff S."/>
            <person name="Hammond-Kosack K.E."/>
            <person name="Hilburn K."/>
            <person name="Hua-Van A."/>
            <person name="Jonkers W."/>
            <person name="Kazan K."/>
            <person name="Kodira C.D."/>
            <person name="Koehrsen M."/>
            <person name="Kumar L."/>
            <person name="Lee Y.H."/>
            <person name="Li L."/>
            <person name="Manners J.M."/>
            <person name="Miranda-Saavedra D."/>
            <person name="Mukherjee M."/>
            <person name="Park G."/>
            <person name="Park J."/>
            <person name="Park S.Y."/>
            <person name="Proctor R.H."/>
            <person name="Regev A."/>
            <person name="Ruiz-Roldan M.C."/>
            <person name="Sain D."/>
            <person name="Sakthikumar S."/>
            <person name="Sykes S."/>
            <person name="Schwartz D.C."/>
            <person name="Turgeon B.G."/>
            <person name="Wapinski I."/>
            <person name="Yoder O."/>
            <person name="Young S."/>
            <person name="Zeng Q."/>
            <person name="Zhou S."/>
            <person name="Galagan J."/>
            <person name="Cuomo C.A."/>
            <person name="Kistler H.C."/>
            <person name="Rep M."/>
        </authorList>
    </citation>
    <scope>NUCLEOTIDE SEQUENCE [LARGE SCALE GENOMIC DNA]</scope>
    <source>
        <strain evidence="4">M3125 / FGSC 7600</strain>
    </source>
</reference>
<dbReference type="InterPro" id="IPR051785">
    <property type="entry name" value="MMCE/EMCE_epimerase"/>
</dbReference>
<dbReference type="PROSITE" id="PS51819">
    <property type="entry name" value="VOC"/>
    <property type="match status" value="1"/>
</dbReference>
<proteinExistence type="predicted"/>
<name>W7MLZ3_GIBM7</name>
<sequence>MKIITILPTGIPIVMASTRPVKVLQAPHTGITVRSLSRAIHLFQNILNLRILRTTHLCPPVSAVVGHPEAEIDIALVELPGGHLIELLEYSSPPKAEQQELKPCSWDLGSWHLCLTVESLEETLRALDSDEAAWSQLTAPQVLQQGPNAGKKVVYVRNEDGLTLELFG</sequence>
<keyword evidence="1" id="KW-0479">Metal-binding</keyword>
<dbReference type="GeneID" id="30073206"/>
<dbReference type="VEuPathDB" id="FungiDB:FVEG_16330"/>
<evidence type="ECO:0000256" key="1">
    <source>
        <dbReference type="ARBA" id="ARBA00022723"/>
    </source>
</evidence>
<gene>
    <name evidence="3" type="ORF">FVEG_16330</name>
</gene>
<dbReference type="PANTHER" id="PTHR43048">
    <property type="entry name" value="METHYLMALONYL-COA EPIMERASE"/>
    <property type="match status" value="1"/>
</dbReference>
<dbReference type="AlphaFoldDB" id="W7MLZ3"/>